<name>A0A9D8PQ93_9DELT</name>
<keyword evidence="3" id="KW-0677">Repeat</keyword>
<proteinExistence type="inferred from homology"/>
<evidence type="ECO:0000256" key="1">
    <source>
        <dbReference type="ARBA" id="ARBA00004496"/>
    </source>
</evidence>
<dbReference type="PANTHER" id="PTHR46630:SF1">
    <property type="entry name" value="TETRATRICOPEPTIDE REPEAT PROTEIN 29"/>
    <property type="match status" value="1"/>
</dbReference>
<evidence type="ECO:0000313" key="9">
    <source>
        <dbReference type="EMBL" id="MBN1573752.1"/>
    </source>
</evidence>
<dbReference type="GO" id="GO:0005737">
    <property type="term" value="C:cytoplasm"/>
    <property type="evidence" value="ECO:0007669"/>
    <property type="project" value="UniProtKB-SubCell"/>
</dbReference>
<feature type="region of interest" description="Disordered" evidence="6">
    <location>
        <begin position="46"/>
        <end position="66"/>
    </location>
</feature>
<evidence type="ECO:0000256" key="6">
    <source>
        <dbReference type="SAM" id="MobiDB-lite"/>
    </source>
</evidence>
<comment type="caution">
    <text evidence="9">The sequence shown here is derived from an EMBL/GenBank/DDBJ whole genome shotgun (WGS) entry which is preliminary data.</text>
</comment>
<feature type="chain" id="PRO_5039328956" evidence="7">
    <location>
        <begin position="24"/>
        <end position="970"/>
    </location>
</feature>
<reference evidence="9" key="1">
    <citation type="journal article" date="2021" name="Environ. Microbiol.">
        <title>Genomic characterization of three novel Desulfobacterota classes expand the metabolic and phylogenetic diversity of the phylum.</title>
        <authorList>
            <person name="Murphy C.L."/>
            <person name="Biggerstaff J."/>
            <person name="Eichhorn A."/>
            <person name="Ewing E."/>
            <person name="Shahan R."/>
            <person name="Soriano D."/>
            <person name="Stewart S."/>
            <person name="VanMol K."/>
            <person name="Walker R."/>
            <person name="Walters P."/>
            <person name="Elshahed M.S."/>
            <person name="Youssef N.H."/>
        </authorList>
    </citation>
    <scope>NUCLEOTIDE SEQUENCE</scope>
    <source>
        <strain evidence="9">Zod_Metabat.24</strain>
    </source>
</reference>
<protein>
    <submittedName>
        <fullName evidence="9">CHAT domain-containing protein</fullName>
    </submittedName>
</protein>
<evidence type="ECO:0000256" key="5">
    <source>
        <dbReference type="ARBA" id="ARBA00038253"/>
    </source>
</evidence>
<comment type="similarity">
    <text evidence="5">Belongs to the Rap family.</text>
</comment>
<dbReference type="Proteomes" id="UP000809273">
    <property type="component" value="Unassembled WGS sequence"/>
</dbReference>
<evidence type="ECO:0000256" key="2">
    <source>
        <dbReference type="ARBA" id="ARBA00022490"/>
    </source>
</evidence>
<comment type="subcellular location">
    <subcellularLocation>
        <location evidence="1">Cytoplasm</location>
    </subcellularLocation>
</comment>
<dbReference type="SUPFAM" id="SSF48452">
    <property type="entry name" value="TPR-like"/>
    <property type="match status" value="2"/>
</dbReference>
<dbReference type="EMBL" id="JAFGIX010000054">
    <property type="protein sequence ID" value="MBN1573752.1"/>
    <property type="molecule type" value="Genomic_DNA"/>
</dbReference>
<evidence type="ECO:0000256" key="4">
    <source>
        <dbReference type="ARBA" id="ARBA00022803"/>
    </source>
</evidence>
<evidence type="ECO:0000259" key="8">
    <source>
        <dbReference type="Pfam" id="PF12770"/>
    </source>
</evidence>
<dbReference type="Pfam" id="PF12770">
    <property type="entry name" value="CHAT"/>
    <property type="match status" value="1"/>
</dbReference>
<evidence type="ECO:0000256" key="3">
    <source>
        <dbReference type="ARBA" id="ARBA00022737"/>
    </source>
</evidence>
<organism evidence="9 10">
    <name type="scientific">Candidatus Zymogenus saltonus</name>
    <dbReference type="NCBI Taxonomy" id="2844893"/>
    <lineage>
        <taxon>Bacteria</taxon>
        <taxon>Deltaproteobacteria</taxon>
        <taxon>Candidatus Zymogenia</taxon>
        <taxon>Candidatus Zymogeniales</taxon>
        <taxon>Candidatus Zymogenaceae</taxon>
        <taxon>Candidatus Zymogenus</taxon>
    </lineage>
</organism>
<gene>
    <name evidence="9" type="ORF">JW984_11205</name>
</gene>
<dbReference type="AlphaFoldDB" id="A0A9D8PQ93"/>
<sequence length="970" mass="104192">MKKTAYLLVPILLIAFCCSPVLAEMEGTEGGVLVISTGQGPKAVVDSKVPPGVKGPKGKAGEAGEESIGEKAIEESAVKNAILIYLIKELENDEFEWLEEGIDSVILSSPEKFVLKTKIVSSTYLPAAKYEIIKAEVTLNSALLDQYLENVRKLKPMPKGPAPPTTGEKEGFRSRGDEIFIQGEVASNIVRDHVKGIEAFIEAKELYEKAGYDKGVFNALLSIGRARLAVGDISGAMADLKGAVELSETLGMDEHRVRALLETARLYLLTGECLRAMETASSALDISSRAAPGKVPGALSGEALLLIGRADYLLGNLDKGITEVDRAADVFEKLGDLKRLNEALITLSVMKVSTGDASGAVEEIKLVKKISEALKDDESRVVALILLGRAMRETGEPEGAKIYAEEAKATASKAKWKAGEAMADIELSRILATGKDYDGAISSVLKALELANSIGSPVLTASAHRALGLAQIGAGKKKEALLSLTEVFKHSADAMTTKFGGIYLPIETLDLDTLSEVLTDIISLSKELGEEEAAFSALLFYQSIWSAERLYASDRLFDEGRKKLLSLWRNNIGDSLAVERLMLSTESNRYSESSAKILMGRREELKRSCLEAKKTIVKESPGLATLLGMKVREPKRLAREIGDDSIFVQYFMGRDDAFALVTSKNDLNIINLGAGPEMIVLSNRMVAFLSGDAVADEAAPVDGDDKSPGLLAPSFEETSRRLYAALIAPVLSEYPGVKRIGVSPGIALGSLPFQALGDYRGEDGFTFLVEDYDIFFAPSLFAAASTAGGAAENKISTLDYLAVVGEGRFSPVGVRWLFYEVVGGGGEIPAESEAVIAINDTAISDTAINDTAINDTAINNPAVNDADSRPWWGERSPLIFVFGSGANGMRGVDFFTMELFASYKHGGCSCVFVSEAARRGEVNAFFEAAIPRMRKEGILSAYFSIMRESAAGYGDGGKLGWVDFPMMCDF</sequence>
<keyword evidence="7" id="KW-0732">Signal</keyword>
<keyword evidence="4" id="KW-0802">TPR repeat</keyword>
<dbReference type="InterPro" id="IPR011990">
    <property type="entry name" value="TPR-like_helical_dom_sf"/>
</dbReference>
<dbReference type="Gene3D" id="1.25.40.10">
    <property type="entry name" value="Tetratricopeptide repeat domain"/>
    <property type="match status" value="2"/>
</dbReference>
<feature type="signal peptide" evidence="7">
    <location>
        <begin position="1"/>
        <end position="23"/>
    </location>
</feature>
<evidence type="ECO:0000313" key="10">
    <source>
        <dbReference type="Proteomes" id="UP000809273"/>
    </source>
</evidence>
<dbReference type="InterPro" id="IPR051476">
    <property type="entry name" value="Bac_ResReg_Asp_Phosphatase"/>
</dbReference>
<dbReference type="PANTHER" id="PTHR46630">
    <property type="entry name" value="TETRATRICOPEPTIDE REPEAT PROTEIN 29"/>
    <property type="match status" value="1"/>
</dbReference>
<reference evidence="9" key="2">
    <citation type="submission" date="2021-01" db="EMBL/GenBank/DDBJ databases">
        <authorList>
            <person name="Hahn C.R."/>
            <person name="Youssef N.H."/>
            <person name="Elshahed M."/>
        </authorList>
    </citation>
    <scope>NUCLEOTIDE SEQUENCE</scope>
    <source>
        <strain evidence="9">Zod_Metabat.24</strain>
    </source>
</reference>
<feature type="domain" description="CHAT" evidence="8">
    <location>
        <begin position="717"/>
        <end position="809"/>
    </location>
</feature>
<dbReference type="InterPro" id="IPR024983">
    <property type="entry name" value="CHAT_dom"/>
</dbReference>
<accession>A0A9D8PQ93</accession>
<keyword evidence="2" id="KW-0963">Cytoplasm</keyword>
<evidence type="ECO:0000256" key="7">
    <source>
        <dbReference type="SAM" id="SignalP"/>
    </source>
</evidence>